<dbReference type="PROSITE" id="PS51666">
    <property type="entry name" value="QLQ"/>
    <property type="match status" value="1"/>
</dbReference>
<feature type="domain" description="QLQ" evidence="7">
    <location>
        <begin position="85"/>
        <end position="120"/>
    </location>
</feature>
<proteinExistence type="inferred from homology"/>
<keyword evidence="5" id="KW-0010">Activator</keyword>
<gene>
    <name evidence="9" type="ORF">AAHA92_23408</name>
</gene>
<comment type="domain">
    <text evidence="5">The QLQ domain and WRC domain may be involved in protein-protein interaction and DNA-binding, respectively.</text>
</comment>
<feature type="domain" description="WRC" evidence="8">
    <location>
        <begin position="147"/>
        <end position="191"/>
    </location>
</feature>
<keyword evidence="10" id="KW-1185">Reference proteome</keyword>
<comment type="similarity">
    <text evidence="2 5">Belongs to the GRF family.</text>
</comment>
<dbReference type="SMART" id="SM00951">
    <property type="entry name" value="QLQ"/>
    <property type="match status" value="1"/>
</dbReference>
<evidence type="ECO:0000256" key="6">
    <source>
        <dbReference type="SAM" id="MobiDB-lite"/>
    </source>
</evidence>
<organism evidence="9 10">
    <name type="scientific">Salvia divinorum</name>
    <name type="common">Maria pastora</name>
    <name type="synonym">Diviner's sage</name>
    <dbReference type="NCBI Taxonomy" id="28513"/>
    <lineage>
        <taxon>Eukaryota</taxon>
        <taxon>Viridiplantae</taxon>
        <taxon>Streptophyta</taxon>
        <taxon>Embryophyta</taxon>
        <taxon>Tracheophyta</taxon>
        <taxon>Spermatophyta</taxon>
        <taxon>Magnoliopsida</taxon>
        <taxon>eudicotyledons</taxon>
        <taxon>Gunneridae</taxon>
        <taxon>Pentapetalae</taxon>
        <taxon>asterids</taxon>
        <taxon>lamiids</taxon>
        <taxon>Lamiales</taxon>
        <taxon>Lamiaceae</taxon>
        <taxon>Nepetoideae</taxon>
        <taxon>Mentheae</taxon>
        <taxon>Salviinae</taxon>
        <taxon>Salvia</taxon>
        <taxon>Salvia subgen. Calosphace</taxon>
    </lineage>
</organism>
<dbReference type="GO" id="GO:0006351">
    <property type="term" value="P:DNA-templated transcription"/>
    <property type="evidence" value="ECO:0007669"/>
    <property type="project" value="UniProtKB-UniRule"/>
</dbReference>
<sequence>MDFRLVDNLISSLSASNNGGSAFLNREFTGAEHDPPAAKLARISLPECNRSGGVTQQVLGFSTAFPFVRSSSGYECTSMHVVRGPFTTSQWMELEHQALIYKYITANVPIPSYLLNPIRKALEHSRFSCLSFLRPNPLRWGGSDKTDPEPGRCRRTDGKKWRCSREAIADHKYCERHVNRGRHRSRKPVEGGSGNSCPMNKETRKACMKDKQRAYSLIDPFDRTELSMGLGVASEEGQRRKAWGGGPLGEALHATGNGSGQCKALNLVAWTPFT</sequence>
<protein>
    <recommendedName>
        <fullName evidence="5">Growth-regulating factor</fullName>
    </recommendedName>
</protein>
<dbReference type="InterPro" id="IPR031137">
    <property type="entry name" value="GRF"/>
</dbReference>
<comment type="subcellular location">
    <subcellularLocation>
        <location evidence="1 4 5">Nucleus</location>
    </subcellularLocation>
</comment>
<dbReference type="GO" id="GO:0099402">
    <property type="term" value="P:plant organ development"/>
    <property type="evidence" value="ECO:0007669"/>
    <property type="project" value="UniProtKB-ARBA"/>
</dbReference>
<dbReference type="Proteomes" id="UP001567538">
    <property type="component" value="Unassembled WGS sequence"/>
</dbReference>
<accession>A0ABD1GRV3</accession>
<evidence type="ECO:0000256" key="4">
    <source>
        <dbReference type="PROSITE-ProRule" id="PRU01002"/>
    </source>
</evidence>
<evidence type="ECO:0000256" key="3">
    <source>
        <dbReference type="ARBA" id="ARBA00023242"/>
    </source>
</evidence>
<comment type="caution">
    <text evidence="9">The sequence shown here is derived from an EMBL/GenBank/DDBJ whole genome shotgun (WGS) entry which is preliminary data.</text>
</comment>
<evidence type="ECO:0000256" key="2">
    <source>
        <dbReference type="ARBA" id="ARBA00008122"/>
    </source>
</evidence>
<dbReference type="PROSITE" id="PS51667">
    <property type="entry name" value="WRC"/>
    <property type="match status" value="1"/>
</dbReference>
<dbReference type="PANTHER" id="PTHR31602:SF42">
    <property type="entry name" value="GROWTH-REGULATING FACTOR 2"/>
    <property type="match status" value="1"/>
</dbReference>
<dbReference type="AlphaFoldDB" id="A0ABD1GRV3"/>
<feature type="short sequence motif" description="Bipartite nuclear localization signal" evidence="4">
    <location>
        <begin position="180"/>
        <end position="187"/>
    </location>
</feature>
<comment type="function">
    <text evidence="5">Transcription activator.</text>
</comment>
<dbReference type="GO" id="GO:0005524">
    <property type="term" value="F:ATP binding"/>
    <property type="evidence" value="ECO:0007669"/>
    <property type="project" value="UniProtKB-UniRule"/>
</dbReference>
<evidence type="ECO:0000259" key="7">
    <source>
        <dbReference type="PROSITE" id="PS51666"/>
    </source>
</evidence>
<dbReference type="InterPro" id="IPR014977">
    <property type="entry name" value="WRC_dom"/>
</dbReference>
<evidence type="ECO:0000256" key="5">
    <source>
        <dbReference type="RuleBase" id="RU367127"/>
    </source>
</evidence>
<dbReference type="GO" id="GO:0005634">
    <property type="term" value="C:nucleus"/>
    <property type="evidence" value="ECO:0007669"/>
    <property type="project" value="UniProtKB-SubCell"/>
</dbReference>
<feature type="short sequence motif" description="Bipartite nuclear localization signal" evidence="4">
    <location>
        <begin position="152"/>
        <end position="162"/>
    </location>
</feature>
<dbReference type="Pfam" id="PF08879">
    <property type="entry name" value="WRC"/>
    <property type="match status" value="1"/>
</dbReference>
<feature type="region of interest" description="Disordered" evidence="6">
    <location>
        <begin position="180"/>
        <end position="201"/>
    </location>
</feature>
<evidence type="ECO:0000256" key="1">
    <source>
        <dbReference type="ARBA" id="ARBA00004123"/>
    </source>
</evidence>
<dbReference type="PANTHER" id="PTHR31602">
    <property type="entry name" value="GROWTH-REGULATING FACTOR 5"/>
    <property type="match status" value="1"/>
</dbReference>
<dbReference type="Pfam" id="PF08880">
    <property type="entry name" value="QLQ"/>
    <property type="match status" value="1"/>
</dbReference>
<dbReference type="InterPro" id="IPR014978">
    <property type="entry name" value="Gln-Leu-Gln_QLQ"/>
</dbReference>
<evidence type="ECO:0000313" key="10">
    <source>
        <dbReference type="Proteomes" id="UP001567538"/>
    </source>
</evidence>
<evidence type="ECO:0000259" key="8">
    <source>
        <dbReference type="PROSITE" id="PS51667"/>
    </source>
</evidence>
<dbReference type="EMBL" id="JBEAFC010000008">
    <property type="protein sequence ID" value="KAL1546865.1"/>
    <property type="molecule type" value="Genomic_DNA"/>
</dbReference>
<keyword evidence="3 4" id="KW-0539">Nucleus</keyword>
<keyword evidence="5" id="KW-0805">Transcription regulation</keyword>
<name>A0ABD1GRV3_SALDI</name>
<reference evidence="9 10" key="1">
    <citation type="submission" date="2024-06" db="EMBL/GenBank/DDBJ databases">
        <title>A chromosome level genome sequence of Diviner's sage (Salvia divinorum).</title>
        <authorList>
            <person name="Ford S.A."/>
            <person name="Ro D.-K."/>
            <person name="Ness R.W."/>
            <person name="Phillips M.A."/>
        </authorList>
    </citation>
    <scope>NUCLEOTIDE SEQUENCE [LARGE SCALE GENOMIC DNA]</scope>
    <source>
        <strain evidence="9">SAF-2024a</strain>
        <tissue evidence="9">Leaf</tissue>
    </source>
</reference>
<evidence type="ECO:0000313" key="9">
    <source>
        <dbReference type="EMBL" id="KAL1546865.1"/>
    </source>
</evidence>
<keyword evidence="5" id="KW-0804">Transcription</keyword>